<gene>
    <name evidence="1" type="ORF">RIMI_LOCUS23109463</name>
</gene>
<dbReference type="EMBL" id="CAUEEQ010079283">
    <property type="protein sequence ID" value="CAJ0968453.1"/>
    <property type="molecule type" value="Genomic_DNA"/>
</dbReference>
<name>A0ABN9MPS1_9NEOB</name>
<proteinExistence type="predicted"/>
<evidence type="ECO:0000313" key="2">
    <source>
        <dbReference type="Proteomes" id="UP001176940"/>
    </source>
</evidence>
<feature type="non-terminal residue" evidence="1">
    <location>
        <position position="1"/>
    </location>
</feature>
<keyword evidence="2" id="KW-1185">Reference proteome</keyword>
<organism evidence="1 2">
    <name type="scientific">Ranitomeya imitator</name>
    <name type="common">mimic poison frog</name>
    <dbReference type="NCBI Taxonomy" id="111125"/>
    <lineage>
        <taxon>Eukaryota</taxon>
        <taxon>Metazoa</taxon>
        <taxon>Chordata</taxon>
        <taxon>Craniata</taxon>
        <taxon>Vertebrata</taxon>
        <taxon>Euteleostomi</taxon>
        <taxon>Amphibia</taxon>
        <taxon>Batrachia</taxon>
        <taxon>Anura</taxon>
        <taxon>Neobatrachia</taxon>
        <taxon>Hyloidea</taxon>
        <taxon>Dendrobatidae</taxon>
        <taxon>Dendrobatinae</taxon>
        <taxon>Ranitomeya</taxon>
    </lineage>
</organism>
<accession>A0ABN9MPS1</accession>
<reference evidence="1" key="1">
    <citation type="submission" date="2023-07" db="EMBL/GenBank/DDBJ databases">
        <authorList>
            <person name="Stuckert A."/>
        </authorList>
    </citation>
    <scope>NUCLEOTIDE SEQUENCE</scope>
</reference>
<dbReference type="PANTHER" id="PTHR21301">
    <property type="entry name" value="REVERSE TRANSCRIPTASE"/>
    <property type="match status" value="1"/>
</dbReference>
<dbReference type="Proteomes" id="UP001176940">
    <property type="component" value="Unassembled WGS sequence"/>
</dbReference>
<comment type="caution">
    <text evidence="1">The sequence shown here is derived from an EMBL/GenBank/DDBJ whole genome shotgun (WGS) entry which is preliminary data.</text>
</comment>
<dbReference type="PANTHER" id="PTHR21301:SF12">
    <property type="match status" value="1"/>
</dbReference>
<protein>
    <submittedName>
        <fullName evidence="1">Uncharacterized protein</fullName>
    </submittedName>
</protein>
<evidence type="ECO:0000313" key="1">
    <source>
        <dbReference type="EMBL" id="CAJ0968453.1"/>
    </source>
</evidence>
<sequence>LAINFCGKLEKGKGGNPPCFYFRHETNFPGSFKKFLIYLLLKFSEKQRETFVTFVQNSFHTLRHDSERGALFYPSNLSLEEKHALTALQDNNSIIIKPANKGGALVVMDKSLYLSEIKRQLSDRSVYCPLNKDPSYNIRHEIDVILHKYSSLGVLDKKTCNFLTNNNPITTVFYTLPKIHKNLENPPGRPIVASTDSILSPLAIYLEKILTPLIKQTQSLLLDTNAFLDTIHQIGSIPVDALLVTLYVKDLYTSIPHLEGIASTQRLLSVTDLDTDQVQMCIDLLTLVRGTAMGSKVAPPMLMPIWLTSKQVPYITMIYFATMGPLESLLHFLDFLNSSWPGMAFTMGYDQWRVNFLDSMVIKDPVGILSTDLYIKQTDRNSILHFQSLHHLYKKKIYPQVAIP</sequence>